<reference evidence="2" key="1">
    <citation type="journal article" date="2023" name="Front. Plant Sci.">
        <title>Chromosomal-level genome assembly of Melastoma candidum provides insights into trichome evolution.</title>
        <authorList>
            <person name="Zhong Y."/>
            <person name="Wu W."/>
            <person name="Sun C."/>
            <person name="Zou P."/>
            <person name="Liu Y."/>
            <person name="Dai S."/>
            <person name="Zhou R."/>
        </authorList>
    </citation>
    <scope>NUCLEOTIDE SEQUENCE [LARGE SCALE GENOMIC DNA]</scope>
</reference>
<evidence type="ECO:0000313" key="1">
    <source>
        <dbReference type="EMBL" id="KAI4310417.1"/>
    </source>
</evidence>
<gene>
    <name evidence="1" type="ORF">MLD38_035397</name>
</gene>
<protein>
    <submittedName>
        <fullName evidence="1">Uncharacterized protein</fullName>
    </submittedName>
</protein>
<dbReference type="Proteomes" id="UP001057402">
    <property type="component" value="Chromosome 11"/>
</dbReference>
<comment type="caution">
    <text evidence="1">The sequence shown here is derived from an EMBL/GenBank/DDBJ whole genome shotgun (WGS) entry which is preliminary data.</text>
</comment>
<proteinExistence type="predicted"/>
<evidence type="ECO:0000313" key="2">
    <source>
        <dbReference type="Proteomes" id="UP001057402"/>
    </source>
</evidence>
<accession>A0ACB9LGW5</accession>
<name>A0ACB9LGW5_9MYRT</name>
<dbReference type="EMBL" id="CM042890">
    <property type="protein sequence ID" value="KAI4310417.1"/>
    <property type="molecule type" value="Genomic_DNA"/>
</dbReference>
<organism evidence="1 2">
    <name type="scientific">Melastoma candidum</name>
    <dbReference type="NCBI Taxonomy" id="119954"/>
    <lineage>
        <taxon>Eukaryota</taxon>
        <taxon>Viridiplantae</taxon>
        <taxon>Streptophyta</taxon>
        <taxon>Embryophyta</taxon>
        <taxon>Tracheophyta</taxon>
        <taxon>Spermatophyta</taxon>
        <taxon>Magnoliopsida</taxon>
        <taxon>eudicotyledons</taxon>
        <taxon>Gunneridae</taxon>
        <taxon>Pentapetalae</taxon>
        <taxon>rosids</taxon>
        <taxon>malvids</taxon>
        <taxon>Myrtales</taxon>
        <taxon>Melastomataceae</taxon>
        <taxon>Melastomatoideae</taxon>
        <taxon>Melastomateae</taxon>
        <taxon>Melastoma</taxon>
    </lineage>
</organism>
<keyword evidence="2" id="KW-1185">Reference proteome</keyword>
<sequence>MGEKADEPAKKSPDSGGNVTAVLQMDMHCEGCAKRVKRSVRNFDGVEDVQADVASGKLTVVGKIDPSKIRQKLQDKLNKKVDLISPQPAKKEDGGGNDKKSNDKTDNKAEEKKPEDKKPQEKTVVLKVRLHCEGCIRKIKKIILKFKGVNAVNFDRPKDHVMATGTMDVDDLVPYLKEKLKRNVEVVPPKKEEGGGGGGEKAKKEDGGEKAKKEGDGDKAKKEGDGDKSKKEVDGGEKEKEGKKAEKDNKEKGKESGGDGAKNDEKKLMAPAEAGDGEPKVAMSKMEYHGYGHQLDQPMFWNNEQVQRYVYASNAPQFYSHSYAVEPHPYHSQGYAPYPYQYHNQEPAHYVSDGYTMDPRLHAPQIFSDENPNACSVM</sequence>